<dbReference type="EMBL" id="LT607752">
    <property type="protein sequence ID" value="SCG60373.1"/>
    <property type="molecule type" value="Genomic_DNA"/>
</dbReference>
<dbReference type="InterPro" id="IPR018891">
    <property type="entry name" value="AIPR_C"/>
</dbReference>
<evidence type="ECO:0000313" key="2">
    <source>
        <dbReference type="EMBL" id="SCG60373.1"/>
    </source>
</evidence>
<gene>
    <name evidence="2" type="ORF">GA0070623_2759</name>
</gene>
<keyword evidence="3" id="KW-1185">Reference proteome</keyword>
<organism evidence="2 3">
    <name type="scientific">Micromonospora rifamycinica</name>
    <dbReference type="NCBI Taxonomy" id="291594"/>
    <lineage>
        <taxon>Bacteria</taxon>
        <taxon>Bacillati</taxon>
        <taxon>Actinomycetota</taxon>
        <taxon>Actinomycetes</taxon>
        <taxon>Micromonosporales</taxon>
        <taxon>Micromonosporaceae</taxon>
        <taxon>Micromonospora</taxon>
    </lineage>
</organism>
<sequence>MSGTPAAGASSYETAPKTQVQQVRSALLREFDGLIDVEDLANKSAVDREQAFLSRALAALTVRDLTGCDSAAAADAVIDGRDDIGIDAVAIDKNASHLWLVQSKWSDSGRGKFVVGDALKFVEGLRHIDGRQFDRFNARFQSIADQVVAVLSNRGSKITLVPTVMRTEPLAADVLQRLSDAQEEFNQFGNMLSRRVYLARDIWEVVRNDFAEPPIPLTARMHDWIRVVEPYEAFQGIVSVADIAEWYEAHEDRLFARNIRKPLGITQVNQGLIDTLTADPHNFWFFNNGITVLCDTVNPEYFQRAAKRSPVTLQLDGASVVNGAQTVHAIHRAFRKAPEAVADGHVTVRVISLKNCPPDFADAVTTATNTQNRVERRDFVALDPVQRRIKQDFLLSLQKAYTLKRGEPEPTPESSGCSVEVAATALACAHRNSDLAVRAKLGAELLWEEGTQGAYHLLFNAQDQPSAYQIWRSVLILREVDATLQRTAKNRQARAEAIVERGNRLIAHIVFQYLDLDGIDEPDTDWDAVLGQVPQAVERAVDWLVHHVDAEFKKQLVSTTLTEPEPCRTLVGLVLRDLRSGAPVPELPAEYRPVRNVPRQRRRNTVPTLVDANRLAEGTPLTFRAISQAERDAMADWLAADPSRGAATWVNQRVRPILWAADGKRYSPSGLVQKMWQLAEWGKAPVAAQGPLRWFVAEGQSLWRLALDTRNDGDLGEGDEEG</sequence>
<dbReference type="OrthoDB" id="9806213at2"/>
<feature type="domain" description="Abortive phage infection protein C-terminal" evidence="1">
    <location>
        <begin position="255"/>
        <end position="508"/>
    </location>
</feature>
<evidence type="ECO:0000313" key="3">
    <source>
        <dbReference type="Proteomes" id="UP000198226"/>
    </source>
</evidence>
<name>A0A109IG71_9ACTN</name>
<evidence type="ECO:0000259" key="1">
    <source>
        <dbReference type="Pfam" id="PF10592"/>
    </source>
</evidence>
<protein>
    <submittedName>
        <fullName evidence="2">AIPR protein</fullName>
    </submittedName>
</protein>
<dbReference type="Pfam" id="PF10592">
    <property type="entry name" value="AIPR"/>
    <property type="match status" value="1"/>
</dbReference>
<dbReference type="RefSeq" id="WP_067314412.1">
    <property type="nucleotide sequence ID" value="NZ_LRMV01000203.1"/>
</dbReference>
<reference evidence="3" key="1">
    <citation type="submission" date="2016-06" db="EMBL/GenBank/DDBJ databases">
        <authorList>
            <person name="Varghese N."/>
            <person name="Submissions Spin"/>
        </authorList>
    </citation>
    <scope>NUCLEOTIDE SEQUENCE [LARGE SCALE GENOMIC DNA]</scope>
    <source>
        <strain evidence="3">DSM 44983</strain>
    </source>
</reference>
<dbReference type="AlphaFoldDB" id="A0A109IG71"/>
<accession>A0A109IG71</accession>
<proteinExistence type="predicted"/>
<dbReference type="Proteomes" id="UP000198226">
    <property type="component" value="Chromosome I"/>
</dbReference>